<reference evidence="1" key="1">
    <citation type="submission" date="2021-07" db="EMBL/GenBank/DDBJ databases">
        <title>Comparative genomics of Bacteroides fragilis group isolates reveals species-dependent resistance mechanisms and validates clinical tools for resistance prediction.</title>
        <authorList>
            <person name="Wallace M.J."/>
            <person name="Jean S."/>
            <person name="Wallace M.A."/>
            <person name="Carey-Ann B.D."/>
            <person name="Dantas G."/>
        </authorList>
    </citation>
    <scope>NUCLEOTIDE SEQUENCE</scope>
    <source>
        <strain evidence="1">BJH_160</strain>
    </source>
</reference>
<accession>A0AAW4Z4Z5</accession>
<dbReference type="SUPFAM" id="SSF49344">
    <property type="entry name" value="CBD9-like"/>
    <property type="match status" value="1"/>
</dbReference>
<comment type="caution">
    <text evidence="1">The sequence shown here is derived from an EMBL/GenBank/DDBJ whole genome shotgun (WGS) entry which is preliminary data.</text>
</comment>
<evidence type="ECO:0000313" key="2">
    <source>
        <dbReference type="Proteomes" id="UP001200544"/>
    </source>
</evidence>
<dbReference type="EMBL" id="JAHYQA010000003">
    <property type="protein sequence ID" value="MCE9236869.1"/>
    <property type="molecule type" value="Genomic_DNA"/>
</dbReference>
<organism evidence="1 2">
    <name type="scientific">Bacteroides thetaiotaomicron</name>
    <dbReference type="NCBI Taxonomy" id="818"/>
    <lineage>
        <taxon>Bacteria</taxon>
        <taxon>Pseudomonadati</taxon>
        <taxon>Bacteroidota</taxon>
        <taxon>Bacteroidia</taxon>
        <taxon>Bacteroidales</taxon>
        <taxon>Bacteroidaceae</taxon>
        <taxon>Bacteroides</taxon>
    </lineage>
</organism>
<sequence length="665" mass="77626">MTRFTSPITLNIVLIVIMYTQTTKEVIQKATRKIFLLLFFMQLTACSTPHPLIESVDTVFSEFGINEYNYFIINTKGTTQYNKYHEKIDFGDKWTDYLTLPLFITTEIKNGRINEDSLLASYIPIRNIHNKLLIKDIIQISEKHSDLFPQNSGDVLSYSKNLTRNIFPEAYSQFCEKKLNISTNQLWDTKNILSATQSISSYFDKQNITGYLPAGKNIQELFPTWYIENIYQLAGWYTFRINKHAVLWNSMTDGKNAILCLKFIDLQHTIAFVFPYHKELFPFDTDGRPDLLLSPLALVILKNVLDPNSNSINYNDSEQKLYSELEEKKKSPYLSLYIKELQANIRNIYKYKEHKEKQKLSKIYNTLFINSLPIEYLDKTPFSTINYVSDRTNASRHFILDKETLITAFSSTQRLEYKSDKKKKSIGDQIEITLQPQNKGETSTTKYTIDYELNVSSKNKTWEYSITDTDRNHYIIDVVFPWRTLKPNSFNTGFHDKLNIMVTDRDLDESNKTCTLLWDTIPNKLSCPATDDWRTVQKHFHLSPDKKEITPSNCSGWFVPYLTKKGLNLHIEIIDNIKKNNSFVLADKCWIENEQTGEIVWTPSIFTESLPQTIKVEKDEFTLPKGRYAIYYESNGKHSFESWLSLPPTIDDYGIRLYKTEKTVK</sequence>
<proteinExistence type="predicted"/>
<evidence type="ECO:0000313" key="1">
    <source>
        <dbReference type="EMBL" id="MCE9236869.1"/>
    </source>
</evidence>
<dbReference type="RefSeq" id="WP_234128605.1">
    <property type="nucleotide sequence ID" value="NZ_JAHYQA010000003.1"/>
</dbReference>
<name>A0AAW4Z4Z5_BACT4</name>
<protein>
    <submittedName>
        <fullName evidence="1">Uncharacterized protein</fullName>
    </submittedName>
</protein>
<dbReference type="Proteomes" id="UP001200544">
    <property type="component" value="Unassembled WGS sequence"/>
</dbReference>
<dbReference type="AlphaFoldDB" id="A0AAW4Z4Z5"/>
<gene>
    <name evidence="1" type="ORF">K0H07_06810</name>
</gene>